<evidence type="ECO:0000256" key="1">
    <source>
        <dbReference type="ARBA" id="ARBA00008791"/>
    </source>
</evidence>
<comment type="similarity">
    <text evidence="1">Belongs to the universal stress protein A family.</text>
</comment>
<gene>
    <name evidence="3" type="ORF">XD72_1474</name>
    <name evidence="4" type="ORF">XE07_0457</name>
</gene>
<dbReference type="EMBL" id="LGHB01000003">
    <property type="protein sequence ID" value="KUK97302.1"/>
    <property type="molecule type" value="Genomic_DNA"/>
</dbReference>
<dbReference type="InterPro" id="IPR014729">
    <property type="entry name" value="Rossmann-like_a/b/a_fold"/>
</dbReference>
<dbReference type="PATRIC" id="fig|301375.6.peg.375"/>
<name>A0A101FTF0_9EURY</name>
<dbReference type="Proteomes" id="UP000053961">
    <property type="component" value="Unassembled WGS sequence"/>
</dbReference>
<protein>
    <submittedName>
        <fullName evidence="3">Universal stress protein</fullName>
    </submittedName>
</protein>
<reference evidence="5 6" key="2">
    <citation type="journal article" date="2015" name="MBio">
        <title>Genome-Resolved Metagenomic Analysis Reveals Roles for Candidate Phyla and Other Microbial Community Members in Biogeochemical Transformations in Oil Reservoirs.</title>
        <authorList>
            <person name="Hu P."/>
            <person name="Tom L."/>
            <person name="Singh A."/>
            <person name="Thomas B.C."/>
            <person name="Baker B.J."/>
            <person name="Piceno Y.M."/>
            <person name="Andersen G.L."/>
            <person name="Banfield J.F."/>
        </authorList>
    </citation>
    <scope>NUCLEOTIDE SEQUENCE [LARGE SCALE GENOMIC DNA]</scope>
    <source>
        <strain evidence="3">57_489</strain>
    </source>
</reference>
<dbReference type="PANTHER" id="PTHR46268">
    <property type="entry name" value="STRESS RESPONSE PROTEIN NHAX"/>
    <property type="match status" value="1"/>
</dbReference>
<evidence type="ECO:0000313" key="6">
    <source>
        <dbReference type="Proteomes" id="UP000057043"/>
    </source>
</evidence>
<dbReference type="PANTHER" id="PTHR46268:SF26">
    <property type="entry name" value="UNIVERSAL STRESS PROTEIN MJ0577"/>
    <property type="match status" value="1"/>
</dbReference>
<evidence type="ECO:0000313" key="5">
    <source>
        <dbReference type="Proteomes" id="UP000053961"/>
    </source>
</evidence>
<dbReference type="SUPFAM" id="SSF52402">
    <property type="entry name" value="Adenine nucleotide alpha hydrolases-like"/>
    <property type="match status" value="2"/>
</dbReference>
<dbReference type="Gene3D" id="3.40.50.620">
    <property type="entry name" value="HUPs"/>
    <property type="match status" value="2"/>
</dbReference>
<dbReference type="InterPro" id="IPR006016">
    <property type="entry name" value="UspA"/>
</dbReference>
<dbReference type="CDD" id="cd00293">
    <property type="entry name" value="USP-like"/>
    <property type="match status" value="2"/>
</dbReference>
<accession>A0A101FTF0</accession>
<dbReference type="InterPro" id="IPR006015">
    <property type="entry name" value="Universal_stress_UspA"/>
</dbReference>
<evidence type="ECO:0000313" key="4">
    <source>
        <dbReference type="EMBL" id="KUK97302.1"/>
    </source>
</evidence>
<dbReference type="AlphaFoldDB" id="A0A101FTF0"/>
<comment type="caution">
    <text evidence="3">The sequence shown here is derived from an EMBL/GenBank/DDBJ whole genome shotgun (WGS) entry which is preliminary data.</text>
</comment>
<evidence type="ECO:0000259" key="2">
    <source>
        <dbReference type="Pfam" id="PF00582"/>
    </source>
</evidence>
<dbReference type="Proteomes" id="UP000057043">
    <property type="component" value="Unassembled WGS sequence"/>
</dbReference>
<feature type="domain" description="UspA" evidence="2">
    <location>
        <begin position="156"/>
        <end position="283"/>
    </location>
</feature>
<dbReference type="Pfam" id="PF00582">
    <property type="entry name" value="Usp"/>
    <property type="match status" value="2"/>
</dbReference>
<organism evidence="3 6">
    <name type="scientific">Methanothrix harundinacea</name>
    <dbReference type="NCBI Taxonomy" id="301375"/>
    <lineage>
        <taxon>Archaea</taxon>
        <taxon>Methanobacteriati</taxon>
        <taxon>Methanobacteriota</taxon>
        <taxon>Stenosarchaea group</taxon>
        <taxon>Methanomicrobia</taxon>
        <taxon>Methanotrichales</taxon>
        <taxon>Methanotrichaceae</taxon>
        <taxon>Methanothrix</taxon>
    </lineage>
</organism>
<reference evidence="4" key="1">
    <citation type="journal article" date="2015" name="MBio">
        <title>Genome-resolved metagenomic analysis reveals roles for candidate phyla and other microbial community members in biogeochemical transformations in oil reservoirs.</title>
        <authorList>
            <person name="Hu P."/>
            <person name="Tom L."/>
            <person name="Singh A."/>
            <person name="Thomas B.C."/>
            <person name="Baker B.J."/>
            <person name="Piceno Y.M."/>
            <person name="Andersen G.L."/>
            <person name="Banfield J.F."/>
        </authorList>
    </citation>
    <scope>NUCLEOTIDE SEQUENCE [LARGE SCALE GENOMIC DNA]</scope>
    <source>
        <strain evidence="4">56_747</strain>
    </source>
</reference>
<proteinExistence type="inferred from homology"/>
<dbReference type="EMBL" id="LGFT01000033">
    <property type="protein sequence ID" value="KUK44150.1"/>
    <property type="molecule type" value="Genomic_DNA"/>
</dbReference>
<sequence>MFETVLVPTDFSKYSQKVLECVVGLPGTKKVVLLHVISPVDPLSRVLGPRSKLEEQKKKLGEQAKILESQGFEVCQRVEPVLGGDIFRRIQAVSDEEGVNLVVMAARGKGFVQNMLLGNVAKNTLLYGDKHLLLMRYKMLEEGGAHLEKYCSTIFSKVLYPTDFSDPSNEAINVIKGVKGICEVLLLHVVTTGDSWVHVDAQMKEAAIKLKAIKADFESVGIKASVRVALGNPVEEIIEAAEEENVSLVAMRSHGKGSAKQHIVGSFSYEVSKRGTRPVLVLRAGKRS</sequence>
<evidence type="ECO:0000313" key="3">
    <source>
        <dbReference type="EMBL" id="KUK44150.1"/>
    </source>
</evidence>
<feature type="domain" description="UspA" evidence="2">
    <location>
        <begin position="1"/>
        <end position="125"/>
    </location>
</feature>
<dbReference type="PRINTS" id="PR01438">
    <property type="entry name" value="UNVRSLSTRESS"/>
</dbReference>